<proteinExistence type="inferred from homology"/>
<dbReference type="InterPro" id="IPR045023">
    <property type="entry name" value="FATA/B"/>
</dbReference>
<feature type="domain" description="Acyl-ACP thioesterase-like C-terminal" evidence="9">
    <location>
        <begin position="156"/>
        <end position="214"/>
    </location>
</feature>
<organism evidence="10 11">
    <name type="scientific">Candidatus Avoscillospira avicola</name>
    <dbReference type="NCBI Taxonomy" id="2840706"/>
    <lineage>
        <taxon>Bacteria</taxon>
        <taxon>Bacillati</taxon>
        <taxon>Bacillota</taxon>
        <taxon>Clostridia</taxon>
        <taxon>Eubacteriales</taxon>
        <taxon>Oscillospiraceae</taxon>
        <taxon>Oscillospiraceae incertae sedis</taxon>
        <taxon>Candidatus Avoscillospira</taxon>
    </lineage>
</organism>
<dbReference type="Proteomes" id="UP000824239">
    <property type="component" value="Unassembled WGS sequence"/>
</dbReference>
<evidence type="ECO:0000313" key="10">
    <source>
        <dbReference type="EMBL" id="HIR51747.1"/>
    </source>
</evidence>
<dbReference type="GO" id="GO:0000036">
    <property type="term" value="F:acyl carrier activity"/>
    <property type="evidence" value="ECO:0007669"/>
    <property type="project" value="TreeGrafter"/>
</dbReference>
<comment type="similarity">
    <text evidence="1">Belongs to the acyl-ACP thioesterase family.</text>
</comment>
<evidence type="ECO:0000256" key="6">
    <source>
        <dbReference type="ARBA" id="ARBA00023098"/>
    </source>
</evidence>
<dbReference type="Gene3D" id="3.10.129.10">
    <property type="entry name" value="Hotdog Thioesterase"/>
    <property type="match status" value="1"/>
</dbReference>
<protein>
    <recommendedName>
        <fullName evidence="12">Acyl-ACP thioesterase</fullName>
    </recommendedName>
</protein>
<dbReference type="GO" id="GO:0016297">
    <property type="term" value="F:fatty acyl-[ACP] hydrolase activity"/>
    <property type="evidence" value="ECO:0007669"/>
    <property type="project" value="InterPro"/>
</dbReference>
<evidence type="ECO:0000256" key="2">
    <source>
        <dbReference type="ARBA" id="ARBA00022516"/>
    </source>
</evidence>
<keyword evidence="4" id="KW-0276">Fatty acid metabolism</keyword>
<name>A0A9D1DJD7_9FIRM</name>
<evidence type="ECO:0008006" key="12">
    <source>
        <dbReference type="Google" id="ProtNLM"/>
    </source>
</evidence>
<dbReference type="InterPro" id="IPR002864">
    <property type="entry name" value="Acyl-ACP_thioesterase_NHD"/>
</dbReference>
<gene>
    <name evidence="10" type="ORF">IAA53_10830</name>
</gene>
<dbReference type="PANTHER" id="PTHR31727">
    <property type="entry name" value="OLEOYL-ACYL CARRIER PROTEIN THIOESTERASE 1, CHLOROPLASTIC"/>
    <property type="match status" value="1"/>
</dbReference>
<evidence type="ECO:0000256" key="7">
    <source>
        <dbReference type="ARBA" id="ARBA00023160"/>
    </source>
</evidence>
<feature type="domain" description="Acyl-ACP thioesterase N-terminal hotdog" evidence="8">
    <location>
        <begin position="10"/>
        <end position="129"/>
    </location>
</feature>
<reference evidence="10" key="1">
    <citation type="submission" date="2020-10" db="EMBL/GenBank/DDBJ databases">
        <authorList>
            <person name="Gilroy R."/>
        </authorList>
    </citation>
    <scope>NUCLEOTIDE SEQUENCE</scope>
    <source>
        <strain evidence="10">ChiBcec15-4380</strain>
    </source>
</reference>
<dbReference type="EMBL" id="DVHE01000086">
    <property type="protein sequence ID" value="HIR51747.1"/>
    <property type="molecule type" value="Genomic_DNA"/>
</dbReference>
<comment type="caution">
    <text evidence="10">The sequence shown here is derived from an EMBL/GenBank/DDBJ whole genome shotgun (WGS) entry which is preliminary data.</text>
</comment>
<dbReference type="PANTHER" id="PTHR31727:SF6">
    <property type="entry name" value="OLEOYL-ACYL CARRIER PROTEIN THIOESTERASE 1, CHLOROPLASTIC"/>
    <property type="match status" value="1"/>
</dbReference>
<accession>A0A9D1DJD7</accession>
<evidence type="ECO:0000256" key="5">
    <source>
        <dbReference type="ARBA" id="ARBA00022946"/>
    </source>
</evidence>
<evidence type="ECO:0000259" key="8">
    <source>
        <dbReference type="Pfam" id="PF01643"/>
    </source>
</evidence>
<dbReference type="AlphaFoldDB" id="A0A9D1DJD7"/>
<dbReference type="CDD" id="cd00586">
    <property type="entry name" value="4HBT"/>
    <property type="match status" value="1"/>
</dbReference>
<keyword evidence="6" id="KW-0443">Lipid metabolism</keyword>
<keyword evidence="3" id="KW-0378">Hydrolase</keyword>
<evidence type="ECO:0000256" key="1">
    <source>
        <dbReference type="ARBA" id="ARBA00006500"/>
    </source>
</evidence>
<keyword evidence="5" id="KW-0809">Transit peptide</keyword>
<dbReference type="SUPFAM" id="SSF54637">
    <property type="entry name" value="Thioesterase/thiol ester dehydrase-isomerase"/>
    <property type="match status" value="2"/>
</dbReference>
<dbReference type="InterPro" id="IPR049427">
    <property type="entry name" value="Acyl-ACP_TE_C"/>
</dbReference>
<evidence type="ECO:0000259" key="9">
    <source>
        <dbReference type="Pfam" id="PF20791"/>
    </source>
</evidence>
<evidence type="ECO:0000313" key="11">
    <source>
        <dbReference type="Proteomes" id="UP000824239"/>
    </source>
</evidence>
<keyword evidence="7" id="KW-0275">Fatty acid biosynthesis</keyword>
<dbReference type="Pfam" id="PF20791">
    <property type="entry name" value="Acyl-ACP_TE_C"/>
    <property type="match status" value="1"/>
</dbReference>
<reference evidence="10" key="2">
    <citation type="journal article" date="2021" name="PeerJ">
        <title>Extensive microbial diversity within the chicken gut microbiome revealed by metagenomics and culture.</title>
        <authorList>
            <person name="Gilroy R."/>
            <person name="Ravi A."/>
            <person name="Getino M."/>
            <person name="Pursley I."/>
            <person name="Horton D.L."/>
            <person name="Alikhan N.F."/>
            <person name="Baker D."/>
            <person name="Gharbi K."/>
            <person name="Hall N."/>
            <person name="Watson M."/>
            <person name="Adriaenssens E.M."/>
            <person name="Foster-Nyarko E."/>
            <person name="Jarju S."/>
            <person name="Secka A."/>
            <person name="Antonio M."/>
            <person name="Oren A."/>
            <person name="Chaudhuri R.R."/>
            <person name="La Ragione R."/>
            <person name="Hildebrand F."/>
            <person name="Pallen M.J."/>
        </authorList>
    </citation>
    <scope>NUCLEOTIDE SEQUENCE</scope>
    <source>
        <strain evidence="10">ChiBcec15-4380</strain>
    </source>
</reference>
<keyword evidence="2" id="KW-0444">Lipid biosynthesis</keyword>
<sequence>MAQLFEYPTRVTYGEVDEQMRLTLRGAMAMMQEAAIVHSSQAGYAVEDIPRTHVIWMLVRWRVKRIGAVRWNEAVTVETWPRSMARVTSVRNFILRGADGAPAAVGESEWILVNTDTGRAARITPEIAGAYSLLERDVFDAPFPSLSNAPGREVCTLQTRRSDIDTNHHVNNLVYLDYALEALPRDCWNTPFDEISMEFRRQILLGQRIHCCCRREQGIYVVDLVGEDDCLHGTVAFRGPGSEAVEVLDSGPEPVL</sequence>
<evidence type="ECO:0000256" key="4">
    <source>
        <dbReference type="ARBA" id="ARBA00022832"/>
    </source>
</evidence>
<dbReference type="InterPro" id="IPR029069">
    <property type="entry name" value="HotDog_dom_sf"/>
</dbReference>
<dbReference type="Pfam" id="PF01643">
    <property type="entry name" value="Acyl-ACP_TE"/>
    <property type="match status" value="1"/>
</dbReference>
<evidence type="ECO:0000256" key="3">
    <source>
        <dbReference type="ARBA" id="ARBA00022801"/>
    </source>
</evidence>